<evidence type="ECO:0000313" key="2">
    <source>
        <dbReference type="Proteomes" id="UP000789920"/>
    </source>
</evidence>
<dbReference type="EMBL" id="CAJVQC010047419">
    <property type="protein sequence ID" value="CAG8784705.1"/>
    <property type="molecule type" value="Genomic_DNA"/>
</dbReference>
<evidence type="ECO:0000313" key="1">
    <source>
        <dbReference type="EMBL" id="CAG8784705.1"/>
    </source>
</evidence>
<accession>A0ACA9RAM4</accession>
<feature type="non-terminal residue" evidence="1">
    <location>
        <position position="129"/>
    </location>
</feature>
<sequence>MSNMFSRRITAVIFTFTTRSSVIALSGLRSVTPTTRLTSATLFRNGPPGNGFMGDVRGFSVSCTRSLPNVSVDKELSVKLAEELKYEKGNEPDSSEPSFIKSFLSENPFKIEDKLGANEVALTRTFGNE</sequence>
<keyword evidence="2" id="KW-1185">Reference proteome</keyword>
<organism evidence="1 2">
    <name type="scientific">Racocetra persica</name>
    <dbReference type="NCBI Taxonomy" id="160502"/>
    <lineage>
        <taxon>Eukaryota</taxon>
        <taxon>Fungi</taxon>
        <taxon>Fungi incertae sedis</taxon>
        <taxon>Mucoromycota</taxon>
        <taxon>Glomeromycotina</taxon>
        <taxon>Glomeromycetes</taxon>
        <taxon>Diversisporales</taxon>
        <taxon>Gigasporaceae</taxon>
        <taxon>Racocetra</taxon>
    </lineage>
</organism>
<name>A0ACA9RAM4_9GLOM</name>
<comment type="caution">
    <text evidence="1">The sequence shown here is derived from an EMBL/GenBank/DDBJ whole genome shotgun (WGS) entry which is preliminary data.</text>
</comment>
<reference evidence="1" key="1">
    <citation type="submission" date="2021-06" db="EMBL/GenBank/DDBJ databases">
        <authorList>
            <person name="Kallberg Y."/>
            <person name="Tangrot J."/>
            <person name="Rosling A."/>
        </authorList>
    </citation>
    <scope>NUCLEOTIDE SEQUENCE</scope>
    <source>
        <strain evidence="1">MA461A</strain>
    </source>
</reference>
<dbReference type="Proteomes" id="UP000789920">
    <property type="component" value="Unassembled WGS sequence"/>
</dbReference>
<gene>
    <name evidence="1" type="ORF">RPERSI_LOCUS18106</name>
</gene>
<proteinExistence type="predicted"/>
<protein>
    <submittedName>
        <fullName evidence="1">26150_t:CDS:1</fullName>
    </submittedName>
</protein>